<accession>A0ABQ2ZTS7</accession>
<feature type="region of interest" description="Disordered" evidence="1">
    <location>
        <begin position="21"/>
        <end position="80"/>
    </location>
</feature>
<dbReference type="EMBL" id="BMUU01000002">
    <property type="protein sequence ID" value="GGY25375.1"/>
    <property type="molecule type" value="Genomic_DNA"/>
</dbReference>
<organism evidence="2 3">
    <name type="scientific">Streptomyces xanthochromogenes</name>
    <dbReference type="NCBI Taxonomy" id="67384"/>
    <lineage>
        <taxon>Bacteria</taxon>
        <taxon>Bacillati</taxon>
        <taxon>Actinomycetota</taxon>
        <taxon>Actinomycetes</taxon>
        <taxon>Kitasatosporales</taxon>
        <taxon>Streptomycetaceae</taxon>
        <taxon>Streptomyces</taxon>
    </lineage>
</organism>
<sequence>MPAAPSPLFMGFLSIRVMDTKMPAATDKPPTDRRQTVDSGVRPSTAACATGARLPAGRRHGVRATTTDSPPMGEVGGLSS</sequence>
<evidence type="ECO:0000313" key="3">
    <source>
        <dbReference type="Proteomes" id="UP000600946"/>
    </source>
</evidence>
<gene>
    <name evidence="2" type="ORF">GCM10010326_19000</name>
</gene>
<keyword evidence="3" id="KW-1185">Reference proteome</keyword>
<evidence type="ECO:0000256" key="1">
    <source>
        <dbReference type="SAM" id="MobiDB-lite"/>
    </source>
</evidence>
<protein>
    <submittedName>
        <fullName evidence="2">Uncharacterized protein</fullName>
    </submittedName>
</protein>
<name>A0ABQ2ZTS7_9ACTN</name>
<evidence type="ECO:0000313" key="2">
    <source>
        <dbReference type="EMBL" id="GGY25375.1"/>
    </source>
</evidence>
<dbReference type="Proteomes" id="UP000600946">
    <property type="component" value="Unassembled WGS sequence"/>
</dbReference>
<comment type="caution">
    <text evidence="2">The sequence shown here is derived from an EMBL/GenBank/DDBJ whole genome shotgun (WGS) entry which is preliminary data.</text>
</comment>
<proteinExistence type="predicted"/>
<reference evidence="3" key="1">
    <citation type="journal article" date="2019" name="Int. J. Syst. Evol. Microbiol.">
        <title>The Global Catalogue of Microorganisms (GCM) 10K type strain sequencing project: providing services to taxonomists for standard genome sequencing and annotation.</title>
        <authorList>
            <consortium name="The Broad Institute Genomics Platform"/>
            <consortium name="The Broad Institute Genome Sequencing Center for Infectious Disease"/>
            <person name="Wu L."/>
            <person name="Ma J."/>
        </authorList>
    </citation>
    <scope>NUCLEOTIDE SEQUENCE [LARGE SCALE GENOMIC DNA]</scope>
    <source>
        <strain evidence="3">JCM 4594</strain>
    </source>
</reference>